<evidence type="ECO:0008006" key="4">
    <source>
        <dbReference type="Google" id="ProtNLM"/>
    </source>
</evidence>
<proteinExistence type="predicted"/>
<comment type="caution">
    <text evidence="2">The sequence shown here is derived from an EMBL/GenBank/DDBJ whole genome shotgun (WGS) entry which is preliminary data.</text>
</comment>
<keyword evidence="3" id="KW-1185">Reference proteome</keyword>
<sequence length="230" mass="26350">MFADGKLNDGSTSDNTKKSSRRPGNLKLGQSRDDKLSRVTLQSSVKDKIFATPCEVSKVENVTAEMIRVLDQLMERKEDEVGTRILQDGEESLRDVIGYEYGLSSSKGWTKLIGLELVQETTDKVVLIKEKLKAARDRQKSYADNRRKLLEFEVADQVLLKVSPWKGVVDKTLRFVEEPVEIIDREVKSLKRSRIPIVKVHWNLKRGHEDFIKSKYPHLLVEQAIVRSTK</sequence>
<gene>
    <name evidence="2" type="ORF">Tco_1029673</name>
</gene>
<reference evidence="2" key="1">
    <citation type="journal article" date="2022" name="Int. J. Mol. Sci.">
        <title>Draft Genome of Tanacetum Coccineum: Genomic Comparison of Closely Related Tanacetum-Family Plants.</title>
        <authorList>
            <person name="Yamashiro T."/>
            <person name="Shiraishi A."/>
            <person name="Nakayama K."/>
            <person name="Satake H."/>
        </authorList>
    </citation>
    <scope>NUCLEOTIDE SEQUENCE</scope>
</reference>
<feature type="region of interest" description="Disordered" evidence="1">
    <location>
        <begin position="1"/>
        <end position="35"/>
    </location>
</feature>
<name>A0ABQ5G6C8_9ASTR</name>
<evidence type="ECO:0000313" key="2">
    <source>
        <dbReference type="EMBL" id="GJT70387.1"/>
    </source>
</evidence>
<reference evidence="2" key="2">
    <citation type="submission" date="2022-01" db="EMBL/GenBank/DDBJ databases">
        <authorList>
            <person name="Yamashiro T."/>
            <person name="Shiraishi A."/>
            <person name="Satake H."/>
            <person name="Nakayama K."/>
        </authorList>
    </citation>
    <scope>NUCLEOTIDE SEQUENCE</scope>
</reference>
<dbReference type="PANTHER" id="PTHR46148:SF59">
    <property type="entry name" value="NUCLEOTIDYLTRANSFERASE, RIBONUCLEASE H"/>
    <property type="match status" value="1"/>
</dbReference>
<dbReference type="Proteomes" id="UP001151760">
    <property type="component" value="Unassembled WGS sequence"/>
</dbReference>
<evidence type="ECO:0000256" key="1">
    <source>
        <dbReference type="SAM" id="MobiDB-lite"/>
    </source>
</evidence>
<organism evidence="2 3">
    <name type="scientific">Tanacetum coccineum</name>
    <dbReference type="NCBI Taxonomy" id="301880"/>
    <lineage>
        <taxon>Eukaryota</taxon>
        <taxon>Viridiplantae</taxon>
        <taxon>Streptophyta</taxon>
        <taxon>Embryophyta</taxon>
        <taxon>Tracheophyta</taxon>
        <taxon>Spermatophyta</taxon>
        <taxon>Magnoliopsida</taxon>
        <taxon>eudicotyledons</taxon>
        <taxon>Gunneridae</taxon>
        <taxon>Pentapetalae</taxon>
        <taxon>asterids</taxon>
        <taxon>campanulids</taxon>
        <taxon>Asterales</taxon>
        <taxon>Asteraceae</taxon>
        <taxon>Asteroideae</taxon>
        <taxon>Anthemideae</taxon>
        <taxon>Anthemidinae</taxon>
        <taxon>Tanacetum</taxon>
    </lineage>
</organism>
<evidence type="ECO:0000313" key="3">
    <source>
        <dbReference type="Proteomes" id="UP001151760"/>
    </source>
</evidence>
<accession>A0ABQ5G6C8</accession>
<protein>
    <recommendedName>
        <fullName evidence="4">Reverse transcriptase domain-containing protein</fullName>
    </recommendedName>
</protein>
<dbReference type="EMBL" id="BQNB010018071">
    <property type="protein sequence ID" value="GJT70387.1"/>
    <property type="molecule type" value="Genomic_DNA"/>
</dbReference>
<dbReference type="PANTHER" id="PTHR46148">
    <property type="entry name" value="CHROMO DOMAIN-CONTAINING PROTEIN"/>
    <property type="match status" value="1"/>
</dbReference>